<organism evidence="2 3">
    <name type="scientific">Starling circovirus</name>
    <dbReference type="NCBI Taxonomy" id="349370"/>
    <lineage>
        <taxon>Viruses</taxon>
        <taxon>Monodnaviria</taxon>
        <taxon>Shotokuvirae</taxon>
        <taxon>Cressdnaviricota</taxon>
        <taxon>Arfiviricetes</taxon>
        <taxon>Cirlivirales</taxon>
        <taxon>Circoviridae</taxon>
        <taxon>Circovirus</taxon>
        <taxon>Circovirus starling</taxon>
    </lineage>
</organism>
<evidence type="ECO:0000313" key="2">
    <source>
        <dbReference type="EMBL" id="ABB59614.1"/>
    </source>
</evidence>
<dbReference type="KEGG" id="vg:5142108"/>
<dbReference type="GeneID" id="5142108"/>
<dbReference type="EMBL" id="DQ172906">
    <property type="protein sequence ID" value="ABB59614.1"/>
    <property type="molecule type" value="Genomic_DNA"/>
</dbReference>
<accession>Q1L2D3</accession>
<protein>
    <submittedName>
        <fullName evidence="2">Uncharacterized protein</fullName>
    </submittedName>
</protein>
<name>Q1L2D3_9CIRC</name>
<proteinExistence type="predicted"/>
<sequence>MACVGCHPVRGCTGSDEEVSDQLLTGNGNDVTGNDDTRDLVIIKNKTGGPGGSPSPPRSGGLIRALPPRCRGPLAVHDREGAVGDRSVSPGPKARVYTRPRGKKNK</sequence>
<evidence type="ECO:0000313" key="3">
    <source>
        <dbReference type="Proteomes" id="UP000105398"/>
    </source>
</evidence>
<feature type="compositionally biased region" description="Basic residues" evidence="1">
    <location>
        <begin position="96"/>
        <end position="106"/>
    </location>
</feature>
<keyword evidence="3" id="KW-1185">Reference proteome</keyword>
<dbReference type="RefSeq" id="YP_610961.1">
    <property type="nucleotide sequence ID" value="NC_008033.1"/>
</dbReference>
<feature type="region of interest" description="Disordered" evidence="1">
    <location>
        <begin position="13"/>
        <end position="106"/>
    </location>
</feature>
<reference evidence="2 3" key="1">
    <citation type="journal article" date="2006" name="J. Gen. Virol.">
        <title>Genome of a novel circovirus of starlings, amplified by multiply primed rolling-circle amplification.</title>
        <authorList>
            <person name="Johne R."/>
            <person name="Fernandez-de-Luco D."/>
            <person name="Hofle U."/>
            <person name="Muller H."/>
        </authorList>
    </citation>
    <scope>NUCLEOTIDE SEQUENCE [LARGE SCALE GENOMIC DNA]</scope>
</reference>
<feature type="compositionally biased region" description="Polar residues" evidence="1">
    <location>
        <begin position="22"/>
        <end position="34"/>
    </location>
</feature>
<dbReference type="Proteomes" id="UP000105398">
    <property type="component" value="Segment"/>
</dbReference>
<evidence type="ECO:0000256" key="1">
    <source>
        <dbReference type="SAM" id="MobiDB-lite"/>
    </source>
</evidence>